<evidence type="ECO:0000256" key="4">
    <source>
        <dbReference type="ARBA" id="ARBA00022827"/>
    </source>
</evidence>
<dbReference type="PROSITE" id="PS00623">
    <property type="entry name" value="GMC_OXRED_1"/>
    <property type="match status" value="1"/>
</dbReference>
<gene>
    <name evidence="8" type="ORF">QO011_004829</name>
</gene>
<dbReference type="InterPro" id="IPR036188">
    <property type="entry name" value="FAD/NAD-bd_sf"/>
</dbReference>
<keyword evidence="9" id="KW-1185">Reference proteome</keyword>
<comment type="caution">
    <text evidence="8">The sequence shown here is derived from an EMBL/GenBank/DDBJ whole genome shotgun (WGS) entry which is preliminary data.</text>
</comment>
<evidence type="ECO:0000259" key="6">
    <source>
        <dbReference type="PROSITE" id="PS00623"/>
    </source>
</evidence>
<evidence type="ECO:0000256" key="5">
    <source>
        <dbReference type="RuleBase" id="RU003968"/>
    </source>
</evidence>
<protein>
    <submittedName>
        <fullName evidence="8">Choline dehydrogenase-like flavoprotein</fullName>
    </submittedName>
</protein>
<organism evidence="8 9">
    <name type="scientific">Labrys wisconsinensis</name>
    <dbReference type="NCBI Taxonomy" id="425677"/>
    <lineage>
        <taxon>Bacteria</taxon>
        <taxon>Pseudomonadati</taxon>
        <taxon>Pseudomonadota</taxon>
        <taxon>Alphaproteobacteria</taxon>
        <taxon>Hyphomicrobiales</taxon>
        <taxon>Xanthobacteraceae</taxon>
        <taxon>Labrys</taxon>
    </lineage>
</organism>
<evidence type="ECO:0000256" key="1">
    <source>
        <dbReference type="ARBA" id="ARBA00001974"/>
    </source>
</evidence>
<evidence type="ECO:0000313" key="9">
    <source>
        <dbReference type="Proteomes" id="UP001242480"/>
    </source>
</evidence>
<dbReference type="Gene3D" id="3.50.50.60">
    <property type="entry name" value="FAD/NAD(P)-binding domain"/>
    <property type="match status" value="1"/>
</dbReference>
<dbReference type="PANTHER" id="PTHR11552:SF147">
    <property type="entry name" value="CHOLINE DEHYDROGENASE, MITOCHONDRIAL"/>
    <property type="match status" value="1"/>
</dbReference>
<dbReference type="PROSITE" id="PS00624">
    <property type="entry name" value="GMC_OXRED_2"/>
    <property type="match status" value="1"/>
</dbReference>
<dbReference type="PANTHER" id="PTHR11552">
    <property type="entry name" value="GLUCOSE-METHANOL-CHOLINE GMC OXIDOREDUCTASE"/>
    <property type="match status" value="1"/>
</dbReference>
<dbReference type="InterPro" id="IPR007867">
    <property type="entry name" value="GMC_OxRtase_C"/>
</dbReference>
<dbReference type="InterPro" id="IPR000172">
    <property type="entry name" value="GMC_OxRdtase_N"/>
</dbReference>
<feature type="domain" description="Glucose-methanol-choline oxidoreductase N-terminal" evidence="7">
    <location>
        <begin position="264"/>
        <end position="278"/>
    </location>
</feature>
<evidence type="ECO:0000256" key="2">
    <source>
        <dbReference type="ARBA" id="ARBA00010790"/>
    </source>
</evidence>
<dbReference type="Pfam" id="PF05199">
    <property type="entry name" value="GMC_oxred_C"/>
    <property type="match status" value="1"/>
</dbReference>
<accession>A0ABU0JBZ0</accession>
<comment type="similarity">
    <text evidence="2 5">Belongs to the GMC oxidoreductase family.</text>
</comment>
<sequence length="552" mass="58973">MSADLEEFDYIVVGAGAAGCVVASRLGEDQGVTVLLLEEGPHDKSIFIRATGGFFKTHGTKRTFLFHTEPEPGARGNRFPLLQGRTLGGGTSVNAMCYVRGQARDYDDWAAAGCKGWSYEEVLPYFRKAENNAHLAGRYHGTDGPMRVSDGAHRHVLTEAFVRAAQEVELPGKNAPIAFNHDFNGEHQDGVGFYQVMSYRGERSSTSRSFLAPALKRGNVSVRTGSLVRRVLFDGRRAVGVAILRNDGSEQVFRARREIILSAGSFMTPKILMLSGVGPAATLRQHGIAVVHDAPAIGTNYQDHFLVPVDAALAAPIGLLGQDRGLKGALNGLQWALFRSGQLASNVVEAGGFFDLDGDGRPDIQLNAFAASSAAWGEVPPQEHRFSLAPLCLTCHSRGTVTLRSTDPADMPVVRGNFLHETDVENLVNGIVLSRRIIAAPSLARYMAGEVLPGPKIGASRAELTDYVLSAAKTALHPTSTCAMGPGPESAVDLSLKLRGVDGLRVVDGSVMPKVVRGNTTAPIVMIAEKAADLIRGLAAARPLPAREVERA</sequence>
<dbReference type="PIRSF" id="PIRSF000137">
    <property type="entry name" value="Alcohol_oxidase"/>
    <property type="match status" value="1"/>
</dbReference>
<dbReference type="SUPFAM" id="SSF51905">
    <property type="entry name" value="FAD/NAD(P)-binding domain"/>
    <property type="match status" value="1"/>
</dbReference>
<dbReference type="InterPro" id="IPR012132">
    <property type="entry name" value="GMC_OxRdtase"/>
</dbReference>
<name>A0ABU0JBZ0_9HYPH</name>
<dbReference type="EMBL" id="JAUSVX010000010">
    <property type="protein sequence ID" value="MDQ0471802.1"/>
    <property type="molecule type" value="Genomic_DNA"/>
</dbReference>
<evidence type="ECO:0000256" key="3">
    <source>
        <dbReference type="ARBA" id="ARBA00022630"/>
    </source>
</evidence>
<comment type="cofactor">
    <cofactor evidence="1">
        <name>FAD</name>
        <dbReference type="ChEBI" id="CHEBI:57692"/>
    </cofactor>
</comment>
<evidence type="ECO:0000259" key="7">
    <source>
        <dbReference type="PROSITE" id="PS00624"/>
    </source>
</evidence>
<feature type="domain" description="Glucose-methanol-choline oxidoreductase N-terminal" evidence="6">
    <location>
        <begin position="84"/>
        <end position="107"/>
    </location>
</feature>
<dbReference type="Gene3D" id="3.30.560.10">
    <property type="entry name" value="Glucose Oxidase, domain 3"/>
    <property type="match status" value="1"/>
</dbReference>
<dbReference type="RefSeq" id="WP_307277567.1">
    <property type="nucleotide sequence ID" value="NZ_JAUSVX010000010.1"/>
</dbReference>
<keyword evidence="3 5" id="KW-0285">Flavoprotein</keyword>
<evidence type="ECO:0000313" key="8">
    <source>
        <dbReference type="EMBL" id="MDQ0471802.1"/>
    </source>
</evidence>
<dbReference type="Proteomes" id="UP001242480">
    <property type="component" value="Unassembled WGS sequence"/>
</dbReference>
<keyword evidence="4 5" id="KW-0274">FAD</keyword>
<dbReference type="Pfam" id="PF00732">
    <property type="entry name" value="GMC_oxred_N"/>
    <property type="match status" value="1"/>
</dbReference>
<dbReference type="SUPFAM" id="SSF54373">
    <property type="entry name" value="FAD-linked reductases, C-terminal domain"/>
    <property type="match status" value="1"/>
</dbReference>
<reference evidence="8 9" key="1">
    <citation type="submission" date="2023-07" db="EMBL/GenBank/DDBJ databases">
        <title>Genomic Encyclopedia of Type Strains, Phase IV (KMG-IV): sequencing the most valuable type-strain genomes for metagenomic binning, comparative biology and taxonomic classification.</title>
        <authorList>
            <person name="Goeker M."/>
        </authorList>
    </citation>
    <scope>NUCLEOTIDE SEQUENCE [LARGE SCALE GENOMIC DNA]</scope>
    <source>
        <strain evidence="8 9">DSM 19619</strain>
    </source>
</reference>
<proteinExistence type="inferred from homology"/>